<dbReference type="OrthoDB" id="9983138at2759"/>
<evidence type="ECO:0000256" key="4">
    <source>
        <dbReference type="ARBA" id="ARBA00022490"/>
    </source>
</evidence>
<evidence type="ECO:0000256" key="1">
    <source>
        <dbReference type="ARBA" id="ARBA00004123"/>
    </source>
</evidence>
<feature type="non-terminal residue" evidence="6">
    <location>
        <position position="1"/>
    </location>
</feature>
<evidence type="ECO:0000256" key="5">
    <source>
        <dbReference type="ARBA" id="ARBA00023242"/>
    </source>
</evidence>
<proteinExistence type="inferred from homology"/>
<keyword evidence="4" id="KW-0963">Cytoplasm</keyword>
<evidence type="ECO:0000313" key="7">
    <source>
        <dbReference type="Proteomes" id="UP000285301"/>
    </source>
</evidence>
<dbReference type="STRING" id="1965070.A0A3S3SF93"/>
<evidence type="ECO:0000256" key="2">
    <source>
        <dbReference type="ARBA" id="ARBA00004210"/>
    </source>
</evidence>
<dbReference type="Proteomes" id="UP000285301">
    <property type="component" value="Unassembled WGS sequence"/>
</dbReference>
<dbReference type="AlphaFoldDB" id="A0A3S3SF93"/>
<keyword evidence="7" id="KW-1185">Reference proteome</keyword>
<dbReference type="EMBL" id="NCKU01001032">
    <property type="protein sequence ID" value="RWS13302.1"/>
    <property type="molecule type" value="Genomic_DNA"/>
</dbReference>
<accession>A0A3S3SF93</accession>
<dbReference type="GO" id="GO:0010494">
    <property type="term" value="C:cytoplasmic stress granule"/>
    <property type="evidence" value="ECO:0007669"/>
    <property type="project" value="UniProtKB-SubCell"/>
</dbReference>
<dbReference type="InterPro" id="IPR029428">
    <property type="entry name" value="MCRIP"/>
</dbReference>
<evidence type="ECO:0000313" key="6">
    <source>
        <dbReference type="EMBL" id="RWS13302.1"/>
    </source>
</evidence>
<evidence type="ECO:0000256" key="3">
    <source>
        <dbReference type="ARBA" id="ARBA00010821"/>
    </source>
</evidence>
<comment type="subcellular location">
    <subcellularLocation>
        <location evidence="2">Cytoplasm</location>
        <location evidence="2">Stress granule</location>
    </subcellularLocation>
    <subcellularLocation>
        <location evidence="1">Nucleus</location>
    </subcellularLocation>
</comment>
<dbReference type="Pfam" id="PF14799">
    <property type="entry name" value="FAM195"/>
    <property type="match status" value="1"/>
</dbReference>
<comment type="caution">
    <text evidence="6">The sequence shown here is derived from an EMBL/GenBank/DDBJ whole genome shotgun (WGS) entry which is preliminary data.</text>
</comment>
<organism evidence="6 7">
    <name type="scientific">Dinothrombium tinctorium</name>
    <dbReference type="NCBI Taxonomy" id="1965070"/>
    <lineage>
        <taxon>Eukaryota</taxon>
        <taxon>Metazoa</taxon>
        <taxon>Ecdysozoa</taxon>
        <taxon>Arthropoda</taxon>
        <taxon>Chelicerata</taxon>
        <taxon>Arachnida</taxon>
        <taxon>Acari</taxon>
        <taxon>Acariformes</taxon>
        <taxon>Trombidiformes</taxon>
        <taxon>Prostigmata</taxon>
        <taxon>Anystina</taxon>
        <taxon>Parasitengona</taxon>
        <taxon>Trombidioidea</taxon>
        <taxon>Trombidiidae</taxon>
        <taxon>Dinothrombium</taxon>
    </lineage>
</organism>
<dbReference type="GO" id="GO:0005634">
    <property type="term" value="C:nucleus"/>
    <property type="evidence" value="ECO:0007669"/>
    <property type="project" value="UniProtKB-SubCell"/>
</dbReference>
<keyword evidence="5" id="KW-0539">Nucleus</keyword>
<name>A0A3S3SF93_9ACAR</name>
<gene>
    <name evidence="6" type="ORF">B4U79_11358</name>
</gene>
<sequence length="145" mass="16802">GNTNKLFVKTRRGISQKLENFENQQKDGIKGFNSLPVNNISTAKPVFHVANGKKPSHQKSNQETVSPQHEEMIKYIHDTWKNVQKDYELCCKANECNGISNSNRRVPKISYYKASFQNSQLPKFEPFDLETFWGQRLFHNLTQTP</sequence>
<comment type="similarity">
    <text evidence="3">Belongs to the MCRIP family.</text>
</comment>
<protein>
    <submittedName>
        <fullName evidence="6">Protein FAM195A-like protein</fullName>
    </submittedName>
</protein>
<reference evidence="6 7" key="1">
    <citation type="journal article" date="2018" name="Gigascience">
        <title>Genomes of trombidid mites reveal novel predicted allergens and laterally-transferred genes associated with secondary metabolism.</title>
        <authorList>
            <person name="Dong X."/>
            <person name="Chaisiri K."/>
            <person name="Xia D."/>
            <person name="Armstrong S.D."/>
            <person name="Fang Y."/>
            <person name="Donnelly M.J."/>
            <person name="Kadowaki T."/>
            <person name="McGarry J.W."/>
            <person name="Darby A.C."/>
            <person name="Makepeace B.L."/>
        </authorList>
    </citation>
    <scope>NUCLEOTIDE SEQUENCE [LARGE SCALE GENOMIC DNA]</scope>
    <source>
        <strain evidence="6">UoL-WK</strain>
    </source>
</reference>